<keyword evidence="4 8" id="KW-0812">Transmembrane</keyword>
<organism evidence="10 11">
    <name type="scientific">Neodothiora populina</name>
    <dbReference type="NCBI Taxonomy" id="2781224"/>
    <lineage>
        <taxon>Eukaryota</taxon>
        <taxon>Fungi</taxon>
        <taxon>Dikarya</taxon>
        <taxon>Ascomycota</taxon>
        <taxon>Pezizomycotina</taxon>
        <taxon>Dothideomycetes</taxon>
        <taxon>Dothideomycetidae</taxon>
        <taxon>Dothideales</taxon>
        <taxon>Dothioraceae</taxon>
        <taxon>Neodothiora</taxon>
    </lineage>
</organism>
<name>A0ABR3P8B8_9PEZI</name>
<gene>
    <name evidence="10" type="ORF">AAFC00_002400</name>
</gene>
<feature type="transmembrane region" description="Helical" evidence="8">
    <location>
        <begin position="210"/>
        <end position="235"/>
    </location>
</feature>
<evidence type="ECO:0000259" key="9">
    <source>
        <dbReference type="PROSITE" id="PS50850"/>
    </source>
</evidence>
<feature type="transmembrane region" description="Helical" evidence="8">
    <location>
        <begin position="24"/>
        <end position="45"/>
    </location>
</feature>
<dbReference type="EMBL" id="JBFMKM010000012">
    <property type="protein sequence ID" value="KAL1301941.1"/>
    <property type="molecule type" value="Genomic_DNA"/>
</dbReference>
<evidence type="ECO:0000313" key="11">
    <source>
        <dbReference type="Proteomes" id="UP001562354"/>
    </source>
</evidence>
<keyword evidence="6 8" id="KW-0472">Membrane</keyword>
<dbReference type="PANTHER" id="PTHR48022">
    <property type="entry name" value="PLASTIDIC GLUCOSE TRANSPORTER 4"/>
    <property type="match status" value="1"/>
</dbReference>
<keyword evidence="5 8" id="KW-1133">Transmembrane helix</keyword>
<dbReference type="InterPro" id="IPR003663">
    <property type="entry name" value="Sugar/inositol_transpt"/>
</dbReference>
<keyword evidence="11" id="KW-1185">Reference proteome</keyword>
<proteinExistence type="inferred from homology"/>
<comment type="subcellular location">
    <subcellularLocation>
        <location evidence="1">Membrane</location>
        <topology evidence="1">Multi-pass membrane protein</topology>
    </subcellularLocation>
</comment>
<comment type="similarity">
    <text evidence="2 7">Belongs to the major facilitator superfamily. Sugar transporter (TC 2.A.1.1) family.</text>
</comment>
<evidence type="ECO:0000256" key="5">
    <source>
        <dbReference type="ARBA" id="ARBA00022989"/>
    </source>
</evidence>
<evidence type="ECO:0000256" key="1">
    <source>
        <dbReference type="ARBA" id="ARBA00004141"/>
    </source>
</evidence>
<evidence type="ECO:0000256" key="3">
    <source>
        <dbReference type="ARBA" id="ARBA00022448"/>
    </source>
</evidence>
<dbReference type="RefSeq" id="XP_069198217.1">
    <property type="nucleotide sequence ID" value="XM_069348472.1"/>
</dbReference>
<feature type="transmembrane region" description="Helical" evidence="8">
    <location>
        <begin position="183"/>
        <end position="204"/>
    </location>
</feature>
<sequence>MLFGLMLAYIINYGFYFTHDSIQWRFPLLFQLVFAAYILCLTPFLPDSPRWLLRHDDSSERGLLVLANLRNKTIDDLTVRKEADDIIEAIELESRVEGSWMDLFRDGGLQTNKRFYLALGIQFMQQLSGINIVTYYAPTIFQSSLGMSGRMSLLMGLLLQVWYFVASFVTWFTIDRIGRRKLFISMALGMCAVLIAEAVCVAISNKSAGIGAVFFVFAFEACFTWGWMATVWVYPAEILPLSIRAKGAALAAAADFLGNFLVVEVTPVGVANLGFGFYFIWAALNFINAAIVWLFYPETANLPLESVDLLFTSSALAKQEKQPFHRKLQWSVVGRAAAESKRKRDLHVTELGHADATKVEVGGGKMDQEHVERL</sequence>
<keyword evidence="3 7" id="KW-0813">Transport</keyword>
<dbReference type="Gene3D" id="1.20.1250.20">
    <property type="entry name" value="MFS general substrate transporter like domains"/>
    <property type="match status" value="1"/>
</dbReference>
<feature type="transmembrane region" description="Helical" evidence="8">
    <location>
        <begin position="247"/>
        <end position="263"/>
    </location>
</feature>
<reference evidence="10 11" key="1">
    <citation type="submission" date="2024-07" db="EMBL/GenBank/DDBJ databases">
        <title>Draft sequence of the Neodothiora populina.</title>
        <authorList>
            <person name="Drown D.D."/>
            <person name="Schuette U.S."/>
            <person name="Buechlein A.B."/>
            <person name="Rusch D.R."/>
            <person name="Winton L.W."/>
            <person name="Adams G.A."/>
        </authorList>
    </citation>
    <scope>NUCLEOTIDE SEQUENCE [LARGE SCALE GENOMIC DNA]</scope>
    <source>
        <strain evidence="10 11">CPC 39397</strain>
    </source>
</reference>
<dbReference type="InterPro" id="IPR036259">
    <property type="entry name" value="MFS_trans_sf"/>
</dbReference>
<evidence type="ECO:0000256" key="8">
    <source>
        <dbReference type="SAM" id="Phobius"/>
    </source>
</evidence>
<evidence type="ECO:0000313" key="10">
    <source>
        <dbReference type="EMBL" id="KAL1301941.1"/>
    </source>
</evidence>
<evidence type="ECO:0000256" key="2">
    <source>
        <dbReference type="ARBA" id="ARBA00010992"/>
    </source>
</evidence>
<feature type="transmembrane region" description="Helical" evidence="8">
    <location>
        <begin position="115"/>
        <end position="137"/>
    </location>
</feature>
<comment type="caution">
    <text evidence="10">The sequence shown here is derived from an EMBL/GenBank/DDBJ whole genome shotgun (WGS) entry which is preliminary data.</text>
</comment>
<feature type="transmembrane region" description="Helical" evidence="8">
    <location>
        <begin position="275"/>
        <end position="296"/>
    </location>
</feature>
<dbReference type="InterPro" id="IPR050360">
    <property type="entry name" value="MFS_Sugar_Transporters"/>
</dbReference>
<dbReference type="Pfam" id="PF00083">
    <property type="entry name" value="Sugar_tr"/>
    <property type="match status" value="1"/>
</dbReference>
<feature type="domain" description="Major facilitator superfamily (MFS) profile" evidence="9">
    <location>
        <begin position="1"/>
        <end position="300"/>
    </location>
</feature>
<dbReference type="GeneID" id="95976102"/>
<dbReference type="Proteomes" id="UP001562354">
    <property type="component" value="Unassembled WGS sequence"/>
</dbReference>
<dbReference type="InterPro" id="IPR020846">
    <property type="entry name" value="MFS_dom"/>
</dbReference>
<protein>
    <recommendedName>
        <fullName evidence="9">Major facilitator superfamily (MFS) profile domain-containing protein</fullName>
    </recommendedName>
</protein>
<evidence type="ECO:0000256" key="4">
    <source>
        <dbReference type="ARBA" id="ARBA00022692"/>
    </source>
</evidence>
<dbReference type="PROSITE" id="PS50850">
    <property type="entry name" value="MFS"/>
    <property type="match status" value="1"/>
</dbReference>
<dbReference type="InterPro" id="IPR005828">
    <property type="entry name" value="MFS_sugar_transport-like"/>
</dbReference>
<dbReference type="SUPFAM" id="SSF103473">
    <property type="entry name" value="MFS general substrate transporter"/>
    <property type="match status" value="1"/>
</dbReference>
<dbReference type="PRINTS" id="PR00171">
    <property type="entry name" value="SUGRTRNSPORT"/>
</dbReference>
<evidence type="ECO:0000256" key="6">
    <source>
        <dbReference type="ARBA" id="ARBA00023136"/>
    </source>
</evidence>
<dbReference type="NCBIfam" id="TIGR00879">
    <property type="entry name" value="SP"/>
    <property type="match status" value="1"/>
</dbReference>
<evidence type="ECO:0000256" key="7">
    <source>
        <dbReference type="RuleBase" id="RU003346"/>
    </source>
</evidence>
<feature type="transmembrane region" description="Helical" evidence="8">
    <location>
        <begin position="149"/>
        <end position="171"/>
    </location>
</feature>
<accession>A0ABR3P8B8</accession>
<dbReference type="PANTHER" id="PTHR48022:SF28">
    <property type="entry name" value="MAJOR FACILITATOR SUPERFAMILY (MFS) PROFILE DOMAIN-CONTAINING PROTEIN-RELATED"/>
    <property type="match status" value="1"/>
</dbReference>